<keyword evidence="1" id="KW-1185">Reference proteome</keyword>
<dbReference type="WBParaSite" id="SPAL_0001139600.1">
    <property type="protein sequence ID" value="SPAL_0001139600.1"/>
    <property type="gene ID" value="SPAL_0001139600"/>
</dbReference>
<protein>
    <submittedName>
        <fullName evidence="2">Transposase</fullName>
    </submittedName>
</protein>
<sequence length="93" mass="10952">MRAEVMANYQKIIPNKSKIFEGVIVSSEQGIDMYLVKILFDDAYFRNKDINLLSPTKTDFERLMSRYQRYIGIRIANKDKTVYVCIKFTPKSM</sequence>
<evidence type="ECO:0000313" key="2">
    <source>
        <dbReference type="WBParaSite" id="SPAL_0001139600.1"/>
    </source>
</evidence>
<dbReference type="Proteomes" id="UP000046392">
    <property type="component" value="Unplaced"/>
</dbReference>
<evidence type="ECO:0000313" key="1">
    <source>
        <dbReference type="Proteomes" id="UP000046392"/>
    </source>
</evidence>
<reference evidence="2" key="1">
    <citation type="submission" date="2017-02" db="UniProtKB">
        <authorList>
            <consortium name="WormBaseParasite"/>
        </authorList>
    </citation>
    <scope>IDENTIFICATION</scope>
</reference>
<accession>A0A0N5C065</accession>
<name>A0A0N5C065_STREA</name>
<proteinExistence type="predicted"/>
<dbReference type="AlphaFoldDB" id="A0A0N5C065"/>
<organism evidence="1 2">
    <name type="scientific">Strongyloides papillosus</name>
    <name type="common">Intestinal threadworm</name>
    <dbReference type="NCBI Taxonomy" id="174720"/>
    <lineage>
        <taxon>Eukaryota</taxon>
        <taxon>Metazoa</taxon>
        <taxon>Ecdysozoa</taxon>
        <taxon>Nematoda</taxon>
        <taxon>Chromadorea</taxon>
        <taxon>Rhabditida</taxon>
        <taxon>Tylenchina</taxon>
        <taxon>Panagrolaimomorpha</taxon>
        <taxon>Strongyloidoidea</taxon>
        <taxon>Strongyloididae</taxon>
        <taxon>Strongyloides</taxon>
    </lineage>
</organism>